<dbReference type="GO" id="GO:0004660">
    <property type="term" value="F:protein farnesyltransferase activity"/>
    <property type="evidence" value="ECO:0007669"/>
    <property type="project" value="UniProtKB-UniRule"/>
</dbReference>
<dbReference type="STRING" id="931890.I6NE55"/>
<evidence type="ECO:0000256" key="7">
    <source>
        <dbReference type="ARBA" id="ARBA00022737"/>
    </source>
</evidence>
<dbReference type="CDD" id="cd02893">
    <property type="entry name" value="FTase"/>
    <property type="match status" value="1"/>
</dbReference>
<feature type="domain" description="Prenyltransferase alpha-alpha toroid" evidence="10">
    <location>
        <begin position="76"/>
        <end position="404"/>
    </location>
</feature>
<dbReference type="EC" id="2.5.1.58" evidence="2 9"/>
<evidence type="ECO:0000256" key="3">
    <source>
        <dbReference type="ARBA" id="ARBA00015798"/>
    </source>
</evidence>
<accession>I6NE55</accession>
<evidence type="ECO:0000313" key="11">
    <source>
        <dbReference type="EMBL" id="AET40347.1"/>
    </source>
</evidence>
<comment type="cofactor">
    <cofactor evidence="9">
        <name>Zn(2+)</name>
        <dbReference type="ChEBI" id="CHEBI:29105"/>
    </cofactor>
    <text evidence="9">Binds 1 zinc ion per subunit.</text>
</comment>
<evidence type="ECO:0000313" key="12">
    <source>
        <dbReference type="Proteomes" id="UP000006790"/>
    </source>
</evidence>
<dbReference type="InterPro" id="IPR026872">
    <property type="entry name" value="FTB"/>
</dbReference>
<comment type="function">
    <text evidence="9">Catalyzes the transfer of a farnesyl moiety from farnesyl diphosphate to a cysteine at the fourth position from the C-terminus of several proteins. The beta subunit is responsible for peptide-binding.</text>
</comment>
<keyword evidence="12" id="KW-1185">Reference proteome</keyword>
<evidence type="ECO:0000256" key="2">
    <source>
        <dbReference type="ARBA" id="ARBA00012702"/>
    </source>
</evidence>
<gene>
    <name evidence="11" type="ordered locus">Ecym_5611</name>
</gene>
<keyword evidence="5 9" id="KW-0808">Transferase</keyword>
<protein>
    <recommendedName>
        <fullName evidence="3 9">Protein farnesyltransferase subunit beta</fullName>
        <shortName evidence="9">FTase-beta</shortName>
        <ecNumber evidence="2 9">2.5.1.58</ecNumber>
    </recommendedName>
</protein>
<evidence type="ECO:0000256" key="4">
    <source>
        <dbReference type="ARBA" id="ARBA00022602"/>
    </source>
</evidence>
<dbReference type="FunCoup" id="I6NE55">
    <property type="interactions" value="697"/>
</dbReference>
<comment type="similarity">
    <text evidence="1 9">Belongs to the protein prenyltransferase subunit beta family.</text>
</comment>
<dbReference type="PANTHER" id="PTHR11774">
    <property type="entry name" value="GERANYLGERANYL TRANSFERASE TYPE BETA SUBUNIT"/>
    <property type="match status" value="1"/>
</dbReference>
<proteinExistence type="inferred from homology"/>
<dbReference type="InterPro" id="IPR045089">
    <property type="entry name" value="PGGT1B-like"/>
</dbReference>
<dbReference type="EMBL" id="CP002501">
    <property type="protein sequence ID" value="AET40347.1"/>
    <property type="molecule type" value="Genomic_DNA"/>
</dbReference>
<reference evidence="11 12" key="1">
    <citation type="journal article" date="2011" name="G3 (Bethesda)">
        <title>Genome evolution in the Eremothecium clade of the Saccharomyces complex revealed by comparative genomics.</title>
        <authorList>
            <person name="Wendland J."/>
            <person name="Walther A."/>
        </authorList>
    </citation>
    <scope>NUCLEOTIDE SEQUENCE [LARGE SCALE GENOMIC DNA]</scope>
    <source>
        <strain evidence="12">CBS 270.75 / DBVPG 7215 / KCTC 17166 / NRRL Y-17582</strain>
    </source>
</reference>
<evidence type="ECO:0000259" key="10">
    <source>
        <dbReference type="Pfam" id="PF00432"/>
    </source>
</evidence>
<dbReference type="OMA" id="MLYWIAN"/>
<evidence type="ECO:0000256" key="6">
    <source>
        <dbReference type="ARBA" id="ARBA00022723"/>
    </source>
</evidence>
<dbReference type="GO" id="GO:0005965">
    <property type="term" value="C:protein farnesyltransferase complex"/>
    <property type="evidence" value="ECO:0007669"/>
    <property type="project" value="UniProtKB-UniRule"/>
</dbReference>
<evidence type="ECO:0000256" key="5">
    <source>
        <dbReference type="ARBA" id="ARBA00022679"/>
    </source>
</evidence>
<dbReference type="Proteomes" id="UP000006790">
    <property type="component" value="Chromosome 5"/>
</dbReference>
<keyword evidence="6 9" id="KW-0479">Metal-binding</keyword>
<dbReference type="InterPro" id="IPR008930">
    <property type="entry name" value="Terpenoid_cyclase/PrenylTrfase"/>
</dbReference>
<dbReference type="GeneID" id="11472111"/>
<dbReference type="InterPro" id="IPR001330">
    <property type="entry name" value="Prenyltrans"/>
</dbReference>
<dbReference type="eggNOG" id="KOG0365">
    <property type="taxonomic scope" value="Eukaryota"/>
</dbReference>
<comment type="subunit">
    <text evidence="9">Heterodimer of an alpha and a beta subunit.</text>
</comment>
<dbReference type="OrthoDB" id="10261146at2759"/>
<evidence type="ECO:0000256" key="1">
    <source>
        <dbReference type="ARBA" id="ARBA00010497"/>
    </source>
</evidence>
<name>I6NE55_ERECY</name>
<keyword evidence="4 9" id="KW-0637">Prenyltransferase</keyword>
<dbReference type="PANTHER" id="PTHR11774:SF6">
    <property type="entry name" value="PROTEIN FARNESYLTRANSFERASE SUBUNIT BETA"/>
    <property type="match status" value="1"/>
</dbReference>
<dbReference type="Gene3D" id="1.50.10.20">
    <property type="match status" value="1"/>
</dbReference>
<dbReference type="AlphaFoldDB" id="I6NE55"/>
<dbReference type="KEGG" id="erc:Ecym_5611"/>
<dbReference type="RefSeq" id="XP_003647164.1">
    <property type="nucleotide sequence ID" value="XM_003647116.1"/>
</dbReference>
<organism evidence="11 12">
    <name type="scientific">Eremothecium cymbalariae (strain CBS 270.75 / DBVPG 7215 / KCTC 17166 / NRRL Y-17582)</name>
    <name type="common">Yeast</name>
    <dbReference type="NCBI Taxonomy" id="931890"/>
    <lineage>
        <taxon>Eukaryota</taxon>
        <taxon>Fungi</taxon>
        <taxon>Dikarya</taxon>
        <taxon>Ascomycota</taxon>
        <taxon>Saccharomycotina</taxon>
        <taxon>Saccharomycetes</taxon>
        <taxon>Saccharomycetales</taxon>
        <taxon>Saccharomycetaceae</taxon>
        <taxon>Eremothecium</taxon>
    </lineage>
</organism>
<comment type="catalytic activity">
    <reaction evidence="9">
        <text>L-cysteinyl-[protein] + (2E,6E)-farnesyl diphosphate = S-(2E,6E)-farnesyl-L-cysteinyl-[protein] + diphosphate</text>
        <dbReference type="Rhea" id="RHEA:13345"/>
        <dbReference type="Rhea" id="RHEA-COMP:10131"/>
        <dbReference type="Rhea" id="RHEA-COMP:11535"/>
        <dbReference type="ChEBI" id="CHEBI:29950"/>
        <dbReference type="ChEBI" id="CHEBI:33019"/>
        <dbReference type="ChEBI" id="CHEBI:86019"/>
        <dbReference type="ChEBI" id="CHEBI:175763"/>
    </reaction>
</comment>
<dbReference type="GO" id="GO:0008270">
    <property type="term" value="F:zinc ion binding"/>
    <property type="evidence" value="ECO:0007669"/>
    <property type="project" value="UniProtKB-UniRule"/>
</dbReference>
<evidence type="ECO:0000256" key="9">
    <source>
        <dbReference type="RuleBase" id="RU365056"/>
    </source>
</evidence>
<keyword evidence="8 9" id="KW-0862">Zinc</keyword>
<dbReference type="SUPFAM" id="SSF48239">
    <property type="entry name" value="Terpenoid cyclases/Protein prenyltransferases"/>
    <property type="match status" value="1"/>
</dbReference>
<keyword evidence="7" id="KW-0677">Repeat</keyword>
<dbReference type="Pfam" id="PF00432">
    <property type="entry name" value="Prenyltrans"/>
    <property type="match status" value="1"/>
</dbReference>
<dbReference type="GO" id="GO:0097354">
    <property type="term" value="P:prenylation"/>
    <property type="evidence" value="ECO:0007669"/>
    <property type="project" value="UniProtKB-UniRule"/>
</dbReference>
<dbReference type="InParanoid" id="I6NE55"/>
<evidence type="ECO:0000256" key="8">
    <source>
        <dbReference type="ARBA" id="ARBA00022833"/>
    </source>
</evidence>
<dbReference type="HOGENOM" id="CLU_028946_0_2_1"/>
<dbReference type="GO" id="GO:0051604">
    <property type="term" value="P:protein maturation"/>
    <property type="evidence" value="ECO:0007669"/>
    <property type="project" value="EnsemblFungi"/>
</dbReference>
<sequence length="419" mass="47017">MRGNLNKIKFINQKLLGRKRSIVEIGTNQVENVVDMADGSLVVEPQYSTETIEQRREVIKDCQKLYNQFEDVEATLNVKMHKLYCDYSFTNTLPSRLTALDASQPWLLYWVGNSLKVMDETWFTEDYKRRIGEKIFAVMPDGGPFPGGLGQEPHLMTGYSTIGALCLCENYNDFWGRINTKAIYDWLMTLKTPDGGFKTTQPVGEVETRSMYTALSVASLLGIMTDELTNDCVEFLVKCQTYEGGFGGSPQEDEAHGGYTYCAVASLAILGALDKINIPKLMEWCSTRQYNEEKGFSGRSNKLVDGCYSFWIGGSAAILDAYGYGNCFDKKGLENYILKCCQQENRPGLKDKPGANPDFYHTNYCLLGLSVAQYDFKSTGGDPSEIECTPIGKPMVNAINPIYGIPVKDVRKFKSYFKK</sequence>